<accession>A0ABY6Z0U5</accession>
<evidence type="ECO:0000259" key="1">
    <source>
        <dbReference type="Pfam" id="PF12867"/>
    </source>
</evidence>
<feature type="domain" description="DinB-like" evidence="1">
    <location>
        <begin position="15"/>
        <end position="138"/>
    </location>
</feature>
<gene>
    <name evidence="2" type="ORF">NZD86_19805</name>
</gene>
<dbReference type="SUPFAM" id="SSF109854">
    <property type="entry name" value="DinB/YfiT-like putative metalloenzymes"/>
    <property type="match status" value="1"/>
</dbReference>
<dbReference type="Proteomes" id="UP001164803">
    <property type="component" value="Chromosome"/>
</dbReference>
<dbReference type="Pfam" id="PF12867">
    <property type="entry name" value="DinB_2"/>
    <property type="match status" value="1"/>
</dbReference>
<dbReference type="EMBL" id="CP104064">
    <property type="protein sequence ID" value="WAH36436.1"/>
    <property type="molecule type" value="Genomic_DNA"/>
</dbReference>
<proteinExistence type="predicted"/>
<dbReference type="InterPro" id="IPR024775">
    <property type="entry name" value="DinB-like"/>
</dbReference>
<sequence>MLKEVSDHFEVLTLVHQTIDNMIEGLSQDQWLYRPNGTFNNIASIIDHTARVEKKFISAISGEPLDIDTQAPFKESQWDVPTIQKAWVDTLPYTRDVLERLTESDLDKPGLSLRVGELNRRQLIVFTISHTTHHRGQIPLVMKLFQG</sequence>
<organism evidence="2 3">
    <name type="scientific">Alicyclobacillus dauci</name>
    <dbReference type="NCBI Taxonomy" id="1475485"/>
    <lineage>
        <taxon>Bacteria</taxon>
        <taxon>Bacillati</taxon>
        <taxon>Bacillota</taxon>
        <taxon>Bacilli</taxon>
        <taxon>Bacillales</taxon>
        <taxon>Alicyclobacillaceae</taxon>
        <taxon>Alicyclobacillus</taxon>
    </lineage>
</organism>
<dbReference type="RefSeq" id="WP_268043775.1">
    <property type="nucleotide sequence ID" value="NZ_CP104064.1"/>
</dbReference>
<evidence type="ECO:0000313" key="3">
    <source>
        <dbReference type="Proteomes" id="UP001164803"/>
    </source>
</evidence>
<dbReference type="Gene3D" id="1.20.120.450">
    <property type="entry name" value="dinb family like domain"/>
    <property type="match status" value="1"/>
</dbReference>
<reference evidence="2" key="1">
    <citation type="submission" date="2022-08" db="EMBL/GenBank/DDBJ databases">
        <title>Alicyclobacillus dauci DSM2870, complete genome.</title>
        <authorList>
            <person name="Wang Q."/>
            <person name="Cai R."/>
            <person name="Wang Z."/>
        </authorList>
    </citation>
    <scope>NUCLEOTIDE SEQUENCE</scope>
    <source>
        <strain evidence="2">DSM 28700</strain>
    </source>
</reference>
<protein>
    <submittedName>
        <fullName evidence="2">DinB family protein</fullName>
    </submittedName>
</protein>
<keyword evidence="3" id="KW-1185">Reference proteome</keyword>
<evidence type="ECO:0000313" key="2">
    <source>
        <dbReference type="EMBL" id="WAH36436.1"/>
    </source>
</evidence>
<name>A0ABY6Z0U5_9BACL</name>
<dbReference type="InterPro" id="IPR034660">
    <property type="entry name" value="DinB/YfiT-like"/>
</dbReference>